<dbReference type="PROSITE" id="PS50048">
    <property type="entry name" value="ZN2_CY6_FUNGAL_2"/>
    <property type="match status" value="1"/>
</dbReference>
<dbReference type="GO" id="GO:0000981">
    <property type="term" value="F:DNA-binding transcription factor activity, RNA polymerase II-specific"/>
    <property type="evidence" value="ECO:0007669"/>
    <property type="project" value="InterPro"/>
</dbReference>
<sequence length="967" mass="107752">MKDYSIPYVSTATRYYDLVISYTTRQLTFPDKDKLVAFASVARRCTSGLGNDYCAGIFRSIMPIGLLWQATWEGCVRRPAAYRAPSWSWASVDSRVFYGLLYDGGVTLAQVQDVAVELVDEQNRFGQVKSASLTITGPLMASKSISPNKLGEVTFELPVNVQTLPESKEEMNEILSQDDVFLFAILGDSEHQMGKLTLGIVLQIDANDLVVMEHRRRVSRACDECRRLKEKCEGGVPCRRCSHLQRQCRRTDPTPKPREFRAYIPRESRRRPDMAELIERSKHMERILRHTMAGISLDTKNLSDIADRLEAEHQSLNQASEGPRDLEELEVNLEALEIDEEACTMQPVGDTTAHFSGEFSYWNFSMRIKNLIESQVQEPESRRGGKSQNDDSASAFPRAHHLRPGHNHLSEAVSSFPPRNISDFLVTVFFKFAESYLFFIEETWILEKLDLLYKSPRSLAQAGGEVRVSILLTVLAIGTQYAHLEHTKGPENISTSGLLEEEIGAMFYQHAIRLLPEIIEISSLESVQACLLFGYYSLPIDASGLGFIYINLATRLGIQNGMHRKCSNSAFSANVIETRNRVWWTTYVLERKISIFHGRPISVSRSNIDARLPIHGGVLLSEDWRKQASYTGVSVQLMYFLEDMYHEISILRNCPKKEIVTVISRLVAKKDGLTTWWQSLPPDTIDANAQPKTAQFRSAMHLRLDYCLVRMFVGRPFLLKRETQDAGTSPSVPENSPGVGERSASNAMSSREELISDCIKAATEALDICQQLRSSGMGLARASYPEYSACRASLLVLIAYSIRNFSGQFRKSLCEGLDMIRELSAAGESARSEVALIESLERALARLHAGPPPHGEGNQSHGDPGSQYEAFRSWVANLAGKNAHDVTTSAALDAPGSQAEIDSSSGWPVGLDALSNMDFFSGYDPASDPLLQLPTFGAEDLSPSDGWLTQTETEILGRFITGPHGGN</sequence>
<evidence type="ECO:0000256" key="2">
    <source>
        <dbReference type="ARBA" id="ARBA00023242"/>
    </source>
</evidence>
<dbReference type="InterPro" id="IPR036864">
    <property type="entry name" value="Zn2-C6_fun-type_DNA-bd_sf"/>
</dbReference>
<dbReference type="GO" id="GO:0008270">
    <property type="term" value="F:zinc ion binding"/>
    <property type="evidence" value="ECO:0007669"/>
    <property type="project" value="InterPro"/>
</dbReference>
<dbReference type="Gene3D" id="4.10.240.10">
    <property type="entry name" value="Zn(2)-C6 fungal-type DNA-binding domain"/>
    <property type="match status" value="1"/>
</dbReference>
<dbReference type="InterPro" id="IPR007219">
    <property type="entry name" value="XnlR_reg_dom"/>
</dbReference>
<dbReference type="Pfam" id="PF00172">
    <property type="entry name" value="Zn_clus"/>
    <property type="match status" value="1"/>
</dbReference>
<dbReference type="CDD" id="cd00067">
    <property type="entry name" value="GAL4"/>
    <property type="match status" value="1"/>
</dbReference>
<evidence type="ECO:0000313" key="6">
    <source>
        <dbReference type="EMBL" id="KAG5661336.1"/>
    </source>
</evidence>
<feature type="compositionally biased region" description="Polar residues" evidence="4">
    <location>
        <begin position="725"/>
        <end position="734"/>
    </location>
</feature>
<evidence type="ECO:0000259" key="5">
    <source>
        <dbReference type="PROSITE" id="PS50048"/>
    </source>
</evidence>
<keyword evidence="7" id="KW-1185">Reference proteome</keyword>
<proteinExistence type="predicted"/>
<dbReference type="InterPro" id="IPR001138">
    <property type="entry name" value="Zn2Cys6_DnaBD"/>
</dbReference>
<dbReference type="AlphaFoldDB" id="A0A9P7KWF0"/>
<dbReference type="EMBL" id="JAGPUO010000007">
    <property type="protein sequence ID" value="KAG5661336.1"/>
    <property type="molecule type" value="Genomic_DNA"/>
</dbReference>
<dbReference type="GO" id="GO:0006351">
    <property type="term" value="P:DNA-templated transcription"/>
    <property type="evidence" value="ECO:0007669"/>
    <property type="project" value="InterPro"/>
</dbReference>
<accession>A0A9P7KWF0</accession>
<feature type="coiled-coil region" evidence="3">
    <location>
        <begin position="299"/>
        <end position="346"/>
    </location>
</feature>
<dbReference type="Proteomes" id="UP000782241">
    <property type="component" value="Unassembled WGS sequence"/>
</dbReference>
<feature type="region of interest" description="Disordered" evidence="4">
    <location>
        <begin position="724"/>
        <end position="746"/>
    </location>
</feature>
<gene>
    <name evidence="6" type="ORF">KAF25_005458</name>
</gene>
<keyword evidence="3" id="KW-0175">Coiled coil</keyword>
<dbReference type="SMART" id="SM00906">
    <property type="entry name" value="Fungal_trans"/>
    <property type="match status" value="1"/>
</dbReference>
<keyword evidence="1" id="KW-0479">Metal-binding</keyword>
<dbReference type="SMART" id="SM00066">
    <property type="entry name" value="GAL4"/>
    <property type="match status" value="1"/>
</dbReference>
<dbReference type="PANTHER" id="PTHR46910">
    <property type="entry name" value="TRANSCRIPTION FACTOR PDR1"/>
    <property type="match status" value="1"/>
</dbReference>
<feature type="region of interest" description="Disordered" evidence="4">
    <location>
        <begin position="847"/>
        <end position="866"/>
    </location>
</feature>
<evidence type="ECO:0000256" key="3">
    <source>
        <dbReference type="SAM" id="Coils"/>
    </source>
</evidence>
<comment type="caution">
    <text evidence="6">The sequence shown here is derived from an EMBL/GenBank/DDBJ whole genome shotgun (WGS) entry which is preliminary data.</text>
</comment>
<feature type="domain" description="Zn(2)-C6 fungal-type" evidence="5">
    <location>
        <begin position="221"/>
        <end position="250"/>
    </location>
</feature>
<protein>
    <recommendedName>
        <fullName evidence="5">Zn(2)-C6 fungal-type domain-containing protein</fullName>
    </recommendedName>
</protein>
<dbReference type="InterPro" id="IPR050987">
    <property type="entry name" value="AtrR-like"/>
</dbReference>
<reference evidence="6" key="1">
    <citation type="submission" date="2021-04" db="EMBL/GenBank/DDBJ databases">
        <title>Draft genome of Fusarium avenaceum strain F156N33, isolated from an atmospheric sample in Virginia.</title>
        <authorList>
            <person name="Yang S."/>
            <person name="Vinatzer B.A."/>
            <person name="Coleman J."/>
        </authorList>
    </citation>
    <scope>NUCLEOTIDE SEQUENCE</scope>
    <source>
        <strain evidence="6">F156N33</strain>
    </source>
</reference>
<dbReference type="SUPFAM" id="SSF57701">
    <property type="entry name" value="Zn2/Cys6 DNA-binding domain"/>
    <property type="match status" value="1"/>
</dbReference>
<organism evidence="6 7">
    <name type="scientific">Fusarium avenaceum</name>
    <dbReference type="NCBI Taxonomy" id="40199"/>
    <lineage>
        <taxon>Eukaryota</taxon>
        <taxon>Fungi</taxon>
        <taxon>Dikarya</taxon>
        <taxon>Ascomycota</taxon>
        <taxon>Pezizomycotina</taxon>
        <taxon>Sordariomycetes</taxon>
        <taxon>Hypocreomycetidae</taxon>
        <taxon>Hypocreales</taxon>
        <taxon>Nectriaceae</taxon>
        <taxon>Fusarium</taxon>
        <taxon>Fusarium tricinctum species complex</taxon>
    </lineage>
</organism>
<dbReference type="CDD" id="cd12148">
    <property type="entry name" value="fungal_TF_MHR"/>
    <property type="match status" value="1"/>
</dbReference>
<dbReference type="PANTHER" id="PTHR46910:SF23">
    <property type="entry name" value="THIAMINE REPRESSIBLE GENES REGULATORY PROTEIN THI1"/>
    <property type="match status" value="1"/>
</dbReference>
<dbReference type="PROSITE" id="PS00463">
    <property type="entry name" value="ZN2_CY6_FUNGAL_1"/>
    <property type="match status" value="1"/>
</dbReference>
<keyword evidence="2" id="KW-0539">Nucleus</keyword>
<evidence type="ECO:0000256" key="1">
    <source>
        <dbReference type="ARBA" id="ARBA00022723"/>
    </source>
</evidence>
<feature type="region of interest" description="Disordered" evidence="4">
    <location>
        <begin position="375"/>
        <end position="401"/>
    </location>
</feature>
<name>A0A9P7KWF0_9HYPO</name>
<evidence type="ECO:0000313" key="7">
    <source>
        <dbReference type="Proteomes" id="UP000782241"/>
    </source>
</evidence>
<evidence type="ECO:0000256" key="4">
    <source>
        <dbReference type="SAM" id="MobiDB-lite"/>
    </source>
</evidence>
<dbReference type="GO" id="GO:0003677">
    <property type="term" value="F:DNA binding"/>
    <property type="evidence" value="ECO:0007669"/>
    <property type="project" value="InterPro"/>
</dbReference>
<dbReference type="Pfam" id="PF04082">
    <property type="entry name" value="Fungal_trans"/>
    <property type="match status" value="1"/>
</dbReference>